<dbReference type="AlphaFoldDB" id="A0A101EKI8"/>
<comment type="pathway">
    <text evidence="3 12">Amino-acid biosynthesis; L-lysine biosynthesis via DAP pathway; (S)-tetrahydrodipicolinate from L-aspartate: step 3/4.</text>
</comment>
<dbReference type="CDD" id="cd00408">
    <property type="entry name" value="DHDPS-like"/>
    <property type="match status" value="1"/>
</dbReference>
<dbReference type="PROSITE" id="PS00666">
    <property type="entry name" value="DHDPS_2"/>
    <property type="match status" value="1"/>
</dbReference>
<evidence type="ECO:0000256" key="7">
    <source>
        <dbReference type="ARBA" id="ARBA00022915"/>
    </source>
</evidence>
<evidence type="ECO:0000256" key="5">
    <source>
        <dbReference type="ARBA" id="ARBA00022490"/>
    </source>
</evidence>
<comment type="caution">
    <text evidence="12">Was originally thought to be a dihydrodipicolinate synthase (DHDPS), catalyzing the condensation of (S)-aspartate-beta-semialdehyde [(S)-ASA] and pyruvate to dihydrodipicolinate (DHDP). However, it was shown in E.coli that the product of the enzymatic reaction is not dihydrodipicolinate but in fact (4S)-4-hydroxy-2,3,4,5-tetrahydro-(2S)-dipicolinic acid (HTPA), and that the consecutive dehydration reaction leading to DHDP is not spontaneous but catalyzed by DapB.</text>
</comment>
<feature type="binding site" evidence="12 14">
    <location>
        <position position="206"/>
    </location>
    <ligand>
        <name>pyruvate</name>
        <dbReference type="ChEBI" id="CHEBI:15361"/>
    </ligand>
</feature>
<evidence type="ECO:0000256" key="12">
    <source>
        <dbReference type="HAMAP-Rule" id="MF_00418"/>
    </source>
</evidence>
<dbReference type="GO" id="GO:0008840">
    <property type="term" value="F:4-hydroxy-tetrahydrodipicolinate synthase activity"/>
    <property type="evidence" value="ECO:0007669"/>
    <property type="project" value="UniProtKB-UniRule"/>
</dbReference>
<dbReference type="PIRSF" id="PIRSF001365">
    <property type="entry name" value="DHDPS"/>
    <property type="match status" value="1"/>
</dbReference>
<dbReference type="InterPro" id="IPR013785">
    <property type="entry name" value="Aldolase_TIM"/>
</dbReference>
<dbReference type="HAMAP" id="MF_00418">
    <property type="entry name" value="DapA"/>
    <property type="match status" value="1"/>
</dbReference>
<dbReference type="PATRIC" id="fig|172049.5.peg.1664"/>
<evidence type="ECO:0000313" key="16">
    <source>
        <dbReference type="Proteomes" id="UP000053911"/>
    </source>
</evidence>
<keyword evidence="5 12" id="KW-0963">Cytoplasm</keyword>
<keyword evidence="7 12" id="KW-0220">Diaminopimelate biosynthesis</keyword>
<dbReference type="RefSeq" id="WP_042701078.1">
    <property type="nucleotide sequence ID" value="NZ_LGFD01000045.1"/>
</dbReference>
<dbReference type="InterPro" id="IPR002220">
    <property type="entry name" value="DapA-like"/>
</dbReference>
<feature type="active site" description="Proton donor/acceptor" evidence="12 13">
    <location>
        <position position="133"/>
    </location>
</feature>
<proteinExistence type="inferred from homology"/>
<dbReference type="PRINTS" id="PR00146">
    <property type="entry name" value="DHPICSNTHASE"/>
</dbReference>
<comment type="similarity">
    <text evidence="12">Belongs to the DapA family.</text>
</comment>
<dbReference type="Pfam" id="PF00701">
    <property type="entry name" value="DHDPS"/>
    <property type="match status" value="1"/>
</dbReference>
<comment type="caution">
    <text evidence="12">Lacks conserved residue(s) required for the propagation of feature annotation.</text>
</comment>
<keyword evidence="8 12" id="KW-0457">Lysine biosynthesis</keyword>
<dbReference type="EMBL" id="LGFD01000045">
    <property type="protein sequence ID" value="KUK16948.1"/>
    <property type="molecule type" value="Genomic_DNA"/>
</dbReference>
<dbReference type="GO" id="GO:0008675">
    <property type="term" value="F:2-dehydro-3-deoxy-phosphogluconate aldolase activity"/>
    <property type="evidence" value="ECO:0007669"/>
    <property type="project" value="UniProtKB-ARBA"/>
</dbReference>
<organism evidence="15 16">
    <name type="scientific">Thermococcus sibiricus</name>
    <dbReference type="NCBI Taxonomy" id="172049"/>
    <lineage>
        <taxon>Archaea</taxon>
        <taxon>Methanobacteriati</taxon>
        <taxon>Methanobacteriota</taxon>
        <taxon>Thermococci</taxon>
        <taxon>Thermococcales</taxon>
        <taxon>Thermococcaceae</taxon>
        <taxon>Thermococcus</taxon>
    </lineage>
</organism>
<comment type="caution">
    <text evidence="15">The sequence shown here is derived from an EMBL/GenBank/DDBJ whole genome shotgun (WGS) entry which is preliminary data.</text>
</comment>
<evidence type="ECO:0000256" key="1">
    <source>
        <dbReference type="ARBA" id="ARBA00003294"/>
    </source>
</evidence>
<feature type="site" description="Part of a proton relay during catalysis" evidence="12">
    <location>
        <position position="107"/>
    </location>
</feature>
<evidence type="ECO:0000256" key="4">
    <source>
        <dbReference type="ARBA" id="ARBA00012086"/>
    </source>
</evidence>
<name>A0A101EKI8_9EURY</name>
<dbReference type="GO" id="GO:0005737">
    <property type="term" value="C:cytoplasm"/>
    <property type="evidence" value="ECO:0007669"/>
    <property type="project" value="UniProtKB-SubCell"/>
</dbReference>
<accession>A0A101EKI8</accession>
<keyword evidence="10 12" id="KW-0704">Schiff base</keyword>
<evidence type="ECO:0000256" key="3">
    <source>
        <dbReference type="ARBA" id="ARBA00005120"/>
    </source>
</evidence>
<evidence type="ECO:0000256" key="11">
    <source>
        <dbReference type="ARBA" id="ARBA00047836"/>
    </source>
</evidence>
<evidence type="ECO:0000256" key="8">
    <source>
        <dbReference type="ARBA" id="ARBA00023154"/>
    </source>
</evidence>
<dbReference type="PANTHER" id="PTHR12128">
    <property type="entry name" value="DIHYDRODIPICOLINATE SYNTHASE"/>
    <property type="match status" value="1"/>
</dbReference>
<dbReference type="GO" id="GO:0009089">
    <property type="term" value="P:lysine biosynthetic process via diaminopimelate"/>
    <property type="evidence" value="ECO:0007669"/>
    <property type="project" value="UniProtKB-UniRule"/>
</dbReference>
<sequence>MKFEGIFPPGITPFKNDEVDEEKLTDYLDFLIKGGIHGLFALGTNGEGPLLTFEEKKRVIKTTMEYVNGKIPVIVGTGCTSTKETVELSKYAEKVGADALHVVTPYYYPLTQNGIIKHYKKVAESVEIPVIIYHIPPRTGVKIDVNTLLKLAEVPNIVGIKDSSKDVIWFYDAISAVREKRPDFIFFSGSDALIYTHLTLGANGAVSAVANVFPEIVVQLYEEFKKGNLAKAKEIQDRVLKIRSALQKGFPYMSGVKGALKLRGMDFGDLRSPLESLDEEGLKELERRLKELNLL</sequence>
<feature type="site" description="Part of a proton relay during catalysis" evidence="12">
    <location>
        <position position="44"/>
    </location>
</feature>
<dbReference type="InterPro" id="IPR020625">
    <property type="entry name" value="Schiff_base-form_aldolases_AS"/>
</dbReference>
<dbReference type="PANTHER" id="PTHR12128:SF66">
    <property type="entry name" value="4-HYDROXY-2-OXOGLUTARATE ALDOLASE, MITOCHONDRIAL"/>
    <property type="match status" value="1"/>
</dbReference>
<dbReference type="Gene3D" id="3.20.20.70">
    <property type="entry name" value="Aldolase class I"/>
    <property type="match status" value="1"/>
</dbReference>
<evidence type="ECO:0000256" key="9">
    <source>
        <dbReference type="ARBA" id="ARBA00023239"/>
    </source>
</evidence>
<dbReference type="GO" id="GO:0019877">
    <property type="term" value="P:diaminopimelate biosynthetic process"/>
    <property type="evidence" value="ECO:0007669"/>
    <property type="project" value="UniProtKB-UniRule"/>
</dbReference>
<evidence type="ECO:0000256" key="13">
    <source>
        <dbReference type="PIRSR" id="PIRSR001365-1"/>
    </source>
</evidence>
<keyword evidence="6 12" id="KW-0028">Amino-acid biosynthesis</keyword>
<dbReference type="SUPFAM" id="SSF51569">
    <property type="entry name" value="Aldolase"/>
    <property type="match status" value="1"/>
</dbReference>
<evidence type="ECO:0000256" key="10">
    <source>
        <dbReference type="ARBA" id="ARBA00023270"/>
    </source>
</evidence>
<keyword evidence="9 12" id="KW-0456">Lyase</keyword>
<protein>
    <recommendedName>
        <fullName evidence="4 12">4-hydroxy-tetrahydrodipicolinate synthase</fullName>
        <shortName evidence="12">HTPA synthase</shortName>
        <ecNumber evidence="4 12">4.3.3.7</ecNumber>
    </recommendedName>
</protein>
<evidence type="ECO:0000256" key="6">
    <source>
        <dbReference type="ARBA" id="ARBA00022605"/>
    </source>
</evidence>
<evidence type="ECO:0000313" key="15">
    <source>
        <dbReference type="EMBL" id="KUK16948.1"/>
    </source>
</evidence>
<dbReference type="EC" id="4.3.3.7" evidence="4 12"/>
<evidence type="ECO:0000256" key="14">
    <source>
        <dbReference type="PIRSR" id="PIRSR001365-2"/>
    </source>
</evidence>
<comment type="subcellular location">
    <subcellularLocation>
        <location evidence="2 12">Cytoplasm</location>
    </subcellularLocation>
</comment>
<evidence type="ECO:0000256" key="2">
    <source>
        <dbReference type="ARBA" id="ARBA00004496"/>
    </source>
</evidence>
<dbReference type="Proteomes" id="UP000053911">
    <property type="component" value="Unassembled WGS sequence"/>
</dbReference>
<comment type="function">
    <text evidence="1 12">Catalyzes the condensation of (S)-aspartate-beta-semialdehyde [(S)-ASA] and pyruvate to 4-hydroxy-tetrahydrodipicolinate (HTPA).</text>
</comment>
<feature type="active site" description="Schiff-base intermediate with substrate" evidence="12 13">
    <location>
        <position position="161"/>
    </location>
</feature>
<dbReference type="UniPathway" id="UPA00034">
    <property type="reaction ID" value="UER00017"/>
</dbReference>
<comment type="catalytic activity">
    <reaction evidence="11 12">
        <text>L-aspartate 4-semialdehyde + pyruvate = (2S,4S)-4-hydroxy-2,3,4,5-tetrahydrodipicolinate + H2O + H(+)</text>
        <dbReference type="Rhea" id="RHEA:34171"/>
        <dbReference type="ChEBI" id="CHEBI:15361"/>
        <dbReference type="ChEBI" id="CHEBI:15377"/>
        <dbReference type="ChEBI" id="CHEBI:15378"/>
        <dbReference type="ChEBI" id="CHEBI:67139"/>
        <dbReference type="ChEBI" id="CHEBI:537519"/>
        <dbReference type="EC" id="4.3.3.7"/>
    </reaction>
</comment>
<dbReference type="SMART" id="SM01130">
    <property type="entry name" value="DHDPS"/>
    <property type="match status" value="1"/>
</dbReference>
<gene>
    <name evidence="12" type="primary">dapA</name>
    <name evidence="15" type="ORF">XD54_1752</name>
</gene>
<dbReference type="NCBIfam" id="TIGR00674">
    <property type="entry name" value="dapA"/>
    <property type="match status" value="1"/>
</dbReference>
<reference evidence="16" key="1">
    <citation type="journal article" date="2015" name="MBio">
        <title>Genome-Resolved Metagenomic Analysis Reveals Roles for Candidate Phyla and Other Microbial Community Members in Biogeochemical Transformations in Oil Reservoirs.</title>
        <authorList>
            <person name="Hu P."/>
            <person name="Tom L."/>
            <person name="Singh A."/>
            <person name="Thomas B.C."/>
            <person name="Baker B.J."/>
            <person name="Piceno Y.M."/>
            <person name="Andersen G.L."/>
            <person name="Banfield J.F."/>
        </authorList>
    </citation>
    <scope>NUCLEOTIDE SEQUENCE [LARGE SCALE GENOMIC DNA]</scope>
</reference>
<comment type="subunit">
    <text evidence="12">Homotetramer; dimer of dimers.</text>
</comment>
<dbReference type="InterPro" id="IPR005263">
    <property type="entry name" value="DapA"/>
</dbReference>